<keyword evidence="3" id="KW-1185">Reference proteome</keyword>
<accession>A0A8T2QD79</accession>
<protein>
    <submittedName>
        <fullName evidence="2">Uncharacterized protein</fullName>
    </submittedName>
</protein>
<dbReference type="Proteomes" id="UP000825935">
    <property type="component" value="Chromosome 36"/>
</dbReference>
<comment type="caution">
    <text evidence="2">The sequence shown here is derived from an EMBL/GenBank/DDBJ whole genome shotgun (WGS) entry which is preliminary data.</text>
</comment>
<dbReference type="AlphaFoldDB" id="A0A8T2QD79"/>
<evidence type="ECO:0000313" key="2">
    <source>
        <dbReference type="EMBL" id="KAH7281423.1"/>
    </source>
</evidence>
<organism evidence="2 3">
    <name type="scientific">Ceratopteris richardii</name>
    <name type="common">Triangle waterfern</name>
    <dbReference type="NCBI Taxonomy" id="49495"/>
    <lineage>
        <taxon>Eukaryota</taxon>
        <taxon>Viridiplantae</taxon>
        <taxon>Streptophyta</taxon>
        <taxon>Embryophyta</taxon>
        <taxon>Tracheophyta</taxon>
        <taxon>Polypodiopsida</taxon>
        <taxon>Polypodiidae</taxon>
        <taxon>Polypodiales</taxon>
        <taxon>Pteridineae</taxon>
        <taxon>Pteridaceae</taxon>
        <taxon>Parkerioideae</taxon>
        <taxon>Ceratopteris</taxon>
    </lineage>
</organism>
<evidence type="ECO:0000256" key="1">
    <source>
        <dbReference type="SAM" id="MobiDB-lite"/>
    </source>
</evidence>
<gene>
    <name evidence="2" type="ORF">KP509_36G046800</name>
</gene>
<sequence>MVVHCPVMMSIQIGRPWQNHKIDGMAVLRKLFKIVKHEPYQKSYQSFSLQKTWPDAEGTVCSEICNPDHNASCGRSQKRIADLFEAVLGFPVEIKMSLASLLPGSALVRPQVNYPGTSKSGSQIRPLGPHVKRPQQEGQGTEMESEIQRNTTMSEAISGAPHGEQIKLSSIL</sequence>
<evidence type="ECO:0000313" key="3">
    <source>
        <dbReference type="Proteomes" id="UP000825935"/>
    </source>
</evidence>
<proteinExistence type="predicted"/>
<name>A0A8T2QD79_CERRI</name>
<feature type="region of interest" description="Disordered" evidence="1">
    <location>
        <begin position="117"/>
        <end position="148"/>
    </location>
</feature>
<dbReference type="EMBL" id="CM035441">
    <property type="protein sequence ID" value="KAH7281423.1"/>
    <property type="molecule type" value="Genomic_DNA"/>
</dbReference>
<reference evidence="2" key="1">
    <citation type="submission" date="2021-08" db="EMBL/GenBank/DDBJ databases">
        <title>WGS assembly of Ceratopteris richardii.</title>
        <authorList>
            <person name="Marchant D.B."/>
            <person name="Chen G."/>
            <person name="Jenkins J."/>
            <person name="Shu S."/>
            <person name="Leebens-Mack J."/>
            <person name="Grimwood J."/>
            <person name="Schmutz J."/>
            <person name="Soltis P."/>
            <person name="Soltis D."/>
            <person name="Chen Z.-H."/>
        </authorList>
    </citation>
    <scope>NUCLEOTIDE SEQUENCE</scope>
    <source>
        <strain evidence="2">Whitten #5841</strain>
        <tissue evidence="2">Leaf</tissue>
    </source>
</reference>